<feature type="domain" description="THIF-type NAD/FAD binding fold" evidence="2">
    <location>
        <begin position="11"/>
        <end position="244"/>
    </location>
</feature>
<dbReference type="CDD" id="cd00757">
    <property type="entry name" value="ThiF_MoeB_HesA_family"/>
    <property type="match status" value="1"/>
</dbReference>
<dbReference type="GO" id="GO:0005829">
    <property type="term" value="C:cytosol"/>
    <property type="evidence" value="ECO:0007669"/>
    <property type="project" value="TreeGrafter"/>
</dbReference>
<dbReference type="PANTHER" id="PTHR10953:SF102">
    <property type="entry name" value="ADENYLYLTRANSFERASE AND SULFURTRANSFERASE MOCS3"/>
    <property type="match status" value="1"/>
</dbReference>
<dbReference type="PANTHER" id="PTHR10953">
    <property type="entry name" value="UBIQUITIN-ACTIVATING ENZYME E1"/>
    <property type="match status" value="1"/>
</dbReference>
<dbReference type="RefSeq" id="WP_189585624.1">
    <property type="nucleotide sequence ID" value="NZ_BMYV01000002.1"/>
</dbReference>
<dbReference type="SUPFAM" id="SSF69572">
    <property type="entry name" value="Activating enzymes of the ubiquitin-like proteins"/>
    <property type="match status" value="1"/>
</dbReference>
<comment type="similarity">
    <text evidence="1">Belongs to the HesA/MoeB/ThiF family.</text>
</comment>
<dbReference type="InterPro" id="IPR045886">
    <property type="entry name" value="ThiF/MoeB/HesA"/>
</dbReference>
<dbReference type="EMBL" id="BMYV01000002">
    <property type="protein sequence ID" value="GGX71254.1"/>
    <property type="molecule type" value="Genomic_DNA"/>
</dbReference>
<accession>A0A918KP86</accession>
<dbReference type="GO" id="GO:0008146">
    <property type="term" value="F:sulfotransferase activity"/>
    <property type="evidence" value="ECO:0007669"/>
    <property type="project" value="TreeGrafter"/>
</dbReference>
<evidence type="ECO:0000313" key="3">
    <source>
        <dbReference type="EMBL" id="GGX71254.1"/>
    </source>
</evidence>
<dbReference type="Pfam" id="PF00899">
    <property type="entry name" value="ThiF"/>
    <property type="match status" value="1"/>
</dbReference>
<dbReference type="InterPro" id="IPR000594">
    <property type="entry name" value="ThiF_NAD_FAD-bd"/>
</dbReference>
<evidence type="ECO:0000259" key="2">
    <source>
        <dbReference type="Pfam" id="PF00899"/>
    </source>
</evidence>
<evidence type="ECO:0000256" key="1">
    <source>
        <dbReference type="ARBA" id="ARBA00009919"/>
    </source>
</evidence>
<organism evidence="3 4">
    <name type="scientific">Litorimonas cladophorae</name>
    <dbReference type="NCBI Taxonomy" id="1220491"/>
    <lineage>
        <taxon>Bacteria</taxon>
        <taxon>Pseudomonadati</taxon>
        <taxon>Pseudomonadota</taxon>
        <taxon>Alphaproteobacteria</taxon>
        <taxon>Maricaulales</taxon>
        <taxon>Robiginitomaculaceae</taxon>
    </lineage>
</organism>
<reference evidence="3 4" key="1">
    <citation type="journal article" date="2014" name="Int. J. Syst. Evol. Microbiol.">
        <title>Complete genome sequence of Corynebacterium casei LMG S-19264T (=DSM 44701T), isolated from a smear-ripened cheese.</title>
        <authorList>
            <consortium name="US DOE Joint Genome Institute (JGI-PGF)"/>
            <person name="Walter F."/>
            <person name="Albersmeier A."/>
            <person name="Kalinowski J."/>
            <person name="Ruckert C."/>
        </authorList>
    </citation>
    <scope>NUCLEOTIDE SEQUENCE [LARGE SCALE GENOMIC DNA]</scope>
    <source>
        <strain evidence="3 4">KCTC 23968</strain>
    </source>
</reference>
<protein>
    <submittedName>
        <fullName evidence="3">Thiamine biosynthesis protein ThiF</fullName>
    </submittedName>
</protein>
<comment type="caution">
    <text evidence="3">The sequence shown here is derived from an EMBL/GenBank/DDBJ whole genome shotgun (WGS) entry which is preliminary data.</text>
</comment>
<dbReference type="Gene3D" id="3.40.50.720">
    <property type="entry name" value="NAD(P)-binding Rossmann-like Domain"/>
    <property type="match status" value="1"/>
</dbReference>
<name>A0A918KP86_9PROT</name>
<dbReference type="GO" id="GO:0008641">
    <property type="term" value="F:ubiquitin-like modifier activating enzyme activity"/>
    <property type="evidence" value="ECO:0007669"/>
    <property type="project" value="InterPro"/>
</dbReference>
<dbReference type="InterPro" id="IPR035985">
    <property type="entry name" value="Ubiquitin-activating_enz"/>
</dbReference>
<gene>
    <name evidence="3" type="primary">moeB</name>
    <name evidence="3" type="ORF">GCM10011309_21770</name>
</gene>
<keyword evidence="4" id="KW-1185">Reference proteome</keyword>
<proteinExistence type="inferred from homology"/>
<dbReference type="AlphaFoldDB" id="A0A918KP86"/>
<dbReference type="FunFam" id="3.40.50.720:FF:000080">
    <property type="entry name" value="Thiazole biosynthesis adenylyltransferase ThiF"/>
    <property type="match status" value="1"/>
</dbReference>
<dbReference type="Proteomes" id="UP000600865">
    <property type="component" value="Unassembled WGS sequence"/>
</dbReference>
<dbReference type="GO" id="GO:0016779">
    <property type="term" value="F:nucleotidyltransferase activity"/>
    <property type="evidence" value="ECO:0007669"/>
    <property type="project" value="TreeGrafter"/>
</dbReference>
<evidence type="ECO:0000313" key="4">
    <source>
        <dbReference type="Proteomes" id="UP000600865"/>
    </source>
</evidence>
<sequence length="247" mass="26156">MAFSPDQVSRYARHLTLREIGGPGQNALLAAKVAIVGAGGLGGPAGLYLAAAGVGHITLIDDDDIEASNLQRQVQFSHADVGRGKAEAMGGRLESLNPDCRVTRQTTRLTTENSIDLLCGHDMILDGTDSFKARFAINDASRELGVPLVSGALGRFDLQLGVFNVGENSPCYRCFVQDIPDMEQNCATHGVLGAIAGMGGSMMAMEAIKQITGAGDVLDGRLYIYDALRSEGRTIRIARDPDCATCK</sequence>
<dbReference type="GO" id="GO:0004792">
    <property type="term" value="F:thiosulfate-cyanide sulfurtransferase activity"/>
    <property type="evidence" value="ECO:0007669"/>
    <property type="project" value="TreeGrafter"/>
</dbReference>